<evidence type="ECO:0000313" key="1">
    <source>
        <dbReference type="Proteomes" id="UP000095286"/>
    </source>
</evidence>
<organism evidence="1 2">
    <name type="scientific">Rhabditophanes sp. KR3021</name>
    <dbReference type="NCBI Taxonomy" id="114890"/>
    <lineage>
        <taxon>Eukaryota</taxon>
        <taxon>Metazoa</taxon>
        <taxon>Ecdysozoa</taxon>
        <taxon>Nematoda</taxon>
        <taxon>Chromadorea</taxon>
        <taxon>Rhabditida</taxon>
        <taxon>Tylenchina</taxon>
        <taxon>Panagrolaimomorpha</taxon>
        <taxon>Strongyloidoidea</taxon>
        <taxon>Alloionematidae</taxon>
        <taxon>Rhabditophanes</taxon>
    </lineage>
</organism>
<proteinExistence type="predicted"/>
<name>A0AC35TV63_9BILA</name>
<evidence type="ECO:0000313" key="2">
    <source>
        <dbReference type="WBParaSite" id="RSKR_0000466600.1"/>
    </source>
</evidence>
<protein>
    <submittedName>
        <fullName evidence="2">Uncharacterized protein</fullName>
    </submittedName>
</protein>
<accession>A0AC35TV63</accession>
<reference evidence="2" key="1">
    <citation type="submission" date="2016-11" db="UniProtKB">
        <authorList>
            <consortium name="WormBaseParasite"/>
        </authorList>
    </citation>
    <scope>IDENTIFICATION</scope>
    <source>
        <strain evidence="2">KR3021</strain>
    </source>
</reference>
<dbReference type="WBParaSite" id="RSKR_0000466600.1">
    <property type="protein sequence ID" value="RSKR_0000466600.1"/>
    <property type="gene ID" value="RSKR_0000466600"/>
</dbReference>
<dbReference type="Proteomes" id="UP000095286">
    <property type="component" value="Unplaced"/>
</dbReference>
<sequence>MLPQLDGRLIGVEEEGKRHKRATKYTNNYGYGLSGWGPQGASAGTDGFGFVRDKYYNSAGPPLYTWSSYRNYYEEAPVHANRKRFKTFLEEFIMFKNRHINAQPTKFEMMQQERYGPYYNGVWGNNNHSPDWFGK</sequence>